<feature type="compositionally biased region" description="Polar residues" evidence="2">
    <location>
        <begin position="17"/>
        <end position="28"/>
    </location>
</feature>
<dbReference type="EMBL" id="MU128931">
    <property type="protein sequence ID" value="KAF9517527.1"/>
    <property type="molecule type" value="Genomic_DNA"/>
</dbReference>
<feature type="region of interest" description="Disordered" evidence="2">
    <location>
        <begin position="1031"/>
        <end position="1137"/>
    </location>
</feature>
<dbReference type="GO" id="GO:0005938">
    <property type="term" value="C:cell cortex"/>
    <property type="evidence" value="ECO:0007669"/>
    <property type="project" value="InterPro"/>
</dbReference>
<feature type="region of interest" description="Disordered" evidence="2">
    <location>
        <begin position="441"/>
        <end position="476"/>
    </location>
</feature>
<feature type="compositionally biased region" description="Polar residues" evidence="2">
    <location>
        <begin position="554"/>
        <end position="567"/>
    </location>
</feature>
<feature type="compositionally biased region" description="Polar residues" evidence="2">
    <location>
        <begin position="338"/>
        <end position="353"/>
    </location>
</feature>
<feature type="compositionally biased region" description="Pro residues" evidence="2">
    <location>
        <begin position="1078"/>
        <end position="1088"/>
    </location>
</feature>
<keyword evidence="5" id="KW-1185">Reference proteome</keyword>
<dbReference type="PANTHER" id="PTHR28190">
    <property type="entry name" value="NUCLEAR MIGRATION PROTEIN NUM1"/>
    <property type="match status" value="1"/>
</dbReference>
<feature type="region of interest" description="Disordered" evidence="2">
    <location>
        <begin position="1"/>
        <end position="28"/>
    </location>
</feature>
<evidence type="ECO:0000259" key="3">
    <source>
        <dbReference type="PROSITE" id="PS50003"/>
    </source>
</evidence>
<dbReference type="Proteomes" id="UP000886523">
    <property type="component" value="Unassembled WGS sequence"/>
</dbReference>
<evidence type="ECO:0000313" key="4">
    <source>
        <dbReference type="EMBL" id="KAF9517527.1"/>
    </source>
</evidence>
<proteinExistence type="predicted"/>
<feature type="region of interest" description="Disordered" evidence="2">
    <location>
        <begin position="1338"/>
        <end position="1390"/>
    </location>
</feature>
<dbReference type="PANTHER" id="PTHR28190:SF1">
    <property type="entry name" value="NUCLEAR MIGRATION PROTEIN NUM1"/>
    <property type="match status" value="1"/>
</dbReference>
<dbReference type="InterPro" id="IPR024774">
    <property type="entry name" value="PH_dom-Mcp5-type"/>
</dbReference>
<feature type="region of interest" description="Disordered" evidence="2">
    <location>
        <begin position="496"/>
        <end position="582"/>
    </location>
</feature>
<dbReference type="Pfam" id="PF12814">
    <property type="entry name" value="Mcp5_PH"/>
    <property type="match status" value="1"/>
</dbReference>
<dbReference type="InterPro" id="IPR001849">
    <property type="entry name" value="PH_domain"/>
</dbReference>
<keyword evidence="1" id="KW-0175">Coiled coil</keyword>
<dbReference type="GO" id="GO:0032065">
    <property type="term" value="P:maintenance of protein location in cell cortex"/>
    <property type="evidence" value="ECO:0007669"/>
    <property type="project" value="InterPro"/>
</dbReference>
<feature type="coiled-coil region" evidence="1">
    <location>
        <begin position="191"/>
        <end position="331"/>
    </location>
</feature>
<dbReference type="SUPFAM" id="SSF50729">
    <property type="entry name" value="PH domain-like"/>
    <property type="match status" value="1"/>
</dbReference>
<dbReference type="GO" id="GO:0005739">
    <property type="term" value="C:mitochondrion"/>
    <property type="evidence" value="ECO:0007669"/>
    <property type="project" value="TreeGrafter"/>
</dbReference>
<feature type="region of interest" description="Disordered" evidence="2">
    <location>
        <begin position="336"/>
        <end position="359"/>
    </location>
</feature>
<feature type="region of interest" description="Disordered" evidence="2">
    <location>
        <begin position="846"/>
        <end position="930"/>
    </location>
</feature>
<comment type="caution">
    <text evidence="4">The sequence shown here is derived from an EMBL/GenBank/DDBJ whole genome shotgun (WGS) entry which is preliminary data.</text>
</comment>
<feature type="compositionally biased region" description="Basic residues" evidence="2">
    <location>
        <begin position="1576"/>
        <end position="1586"/>
    </location>
</feature>
<name>A0A9P6B570_9AGAM</name>
<dbReference type="SMART" id="SM00233">
    <property type="entry name" value="PH"/>
    <property type="match status" value="1"/>
</dbReference>
<feature type="region of interest" description="Disordered" evidence="2">
    <location>
        <begin position="1422"/>
        <end position="1441"/>
    </location>
</feature>
<feature type="compositionally biased region" description="Polar residues" evidence="2">
    <location>
        <begin position="1374"/>
        <end position="1390"/>
    </location>
</feature>
<feature type="compositionally biased region" description="Basic residues" evidence="2">
    <location>
        <begin position="1508"/>
        <end position="1519"/>
    </location>
</feature>
<evidence type="ECO:0000313" key="5">
    <source>
        <dbReference type="Proteomes" id="UP000886523"/>
    </source>
</evidence>
<dbReference type="GO" id="GO:0005543">
    <property type="term" value="F:phospholipid binding"/>
    <property type="evidence" value="ECO:0007669"/>
    <property type="project" value="InterPro"/>
</dbReference>
<feature type="coiled-coil region" evidence="1">
    <location>
        <begin position="399"/>
        <end position="433"/>
    </location>
</feature>
<evidence type="ECO:0000256" key="2">
    <source>
        <dbReference type="SAM" id="MobiDB-lite"/>
    </source>
</evidence>
<feature type="compositionally biased region" description="Pro residues" evidence="2">
    <location>
        <begin position="1056"/>
        <end position="1069"/>
    </location>
</feature>
<dbReference type="GO" id="GO:0000226">
    <property type="term" value="P:microtubule cytoskeleton organization"/>
    <property type="evidence" value="ECO:0007669"/>
    <property type="project" value="TreeGrafter"/>
</dbReference>
<feature type="compositionally biased region" description="Low complexity" evidence="2">
    <location>
        <begin position="1525"/>
        <end position="1545"/>
    </location>
</feature>
<dbReference type="PROSITE" id="PS50003">
    <property type="entry name" value="PH_DOMAIN"/>
    <property type="match status" value="1"/>
</dbReference>
<feature type="compositionally biased region" description="Polar residues" evidence="2">
    <location>
        <begin position="865"/>
        <end position="882"/>
    </location>
</feature>
<dbReference type="GO" id="GO:0015631">
    <property type="term" value="F:tubulin binding"/>
    <property type="evidence" value="ECO:0007669"/>
    <property type="project" value="TreeGrafter"/>
</dbReference>
<feature type="compositionally biased region" description="Low complexity" evidence="2">
    <location>
        <begin position="1038"/>
        <end position="1048"/>
    </location>
</feature>
<evidence type="ECO:0000256" key="1">
    <source>
        <dbReference type="SAM" id="Coils"/>
    </source>
</evidence>
<protein>
    <recommendedName>
        <fullName evidence="3">PH domain-containing protein</fullName>
    </recommendedName>
</protein>
<feature type="compositionally biased region" description="Polar residues" evidence="2">
    <location>
        <begin position="1546"/>
        <end position="1559"/>
    </location>
</feature>
<dbReference type="CDD" id="cd13365">
    <property type="entry name" value="PH_PLC_plant-like"/>
    <property type="match status" value="1"/>
</dbReference>
<feature type="compositionally biased region" description="Low complexity" evidence="2">
    <location>
        <begin position="1173"/>
        <end position="1188"/>
    </location>
</feature>
<feature type="domain" description="PH" evidence="3">
    <location>
        <begin position="1220"/>
        <end position="1331"/>
    </location>
</feature>
<gene>
    <name evidence="4" type="ORF">BS47DRAFT_1483241</name>
</gene>
<feature type="region of interest" description="Disordered" evidence="2">
    <location>
        <begin position="1167"/>
        <end position="1191"/>
    </location>
</feature>
<reference evidence="4" key="1">
    <citation type="journal article" date="2020" name="Nat. Commun.">
        <title>Large-scale genome sequencing of mycorrhizal fungi provides insights into the early evolution of symbiotic traits.</title>
        <authorList>
            <person name="Miyauchi S."/>
            <person name="Kiss E."/>
            <person name="Kuo A."/>
            <person name="Drula E."/>
            <person name="Kohler A."/>
            <person name="Sanchez-Garcia M."/>
            <person name="Morin E."/>
            <person name="Andreopoulos B."/>
            <person name="Barry K.W."/>
            <person name="Bonito G."/>
            <person name="Buee M."/>
            <person name="Carver A."/>
            <person name="Chen C."/>
            <person name="Cichocki N."/>
            <person name="Clum A."/>
            <person name="Culley D."/>
            <person name="Crous P.W."/>
            <person name="Fauchery L."/>
            <person name="Girlanda M."/>
            <person name="Hayes R.D."/>
            <person name="Keri Z."/>
            <person name="LaButti K."/>
            <person name="Lipzen A."/>
            <person name="Lombard V."/>
            <person name="Magnuson J."/>
            <person name="Maillard F."/>
            <person name="Murat C."/>
            <person name="Nolan M."/>
            <person name="Ohm R.A."/>
            <person name="Pangilinan J."/>
            <person name="Pereira M.F."/>
            <person name="Perotto S."/>
            <person name="Peter M."/>
            <person name="Pfister S."/>
            <person name="Riley R."/>
            <person name="Sitrit Y."/>
            <person name="Stielow J.B."/>
            <person name="Szollosi G."/>
            <person name="Zifcakova L."/>
            <person name="Stursova M."/>
            <person name="Spatafora J.W."/>
            <person name="Tedersoo L."/>
            <person name="Vaario L.M."/>
            <person name="Yamada A."/>
            <person name="Yan M."/>
            <person name="Wang P."/>
            <person name="Xu J."/>
            <person name="Bruns T."/>
            <person name="Baldrian P."/>
            <person name="Vilgalys R."/>
            <person name="Dunand C."/>
            <person name="Henrissat B."/>
            <person name="Grigoriev I.V."/>
            <person name="Hibbett D."/>
            <person name="Nagy L.G."/>
            <person name="Martin F.M."/>
        </authorList>
    </citation>
    <scope>NUCLEOTIDE SEQUENCE</scope>
    <source>
        <strain evidence="4">UP504</strain>
    </source>
</reference>
<dbReference type="InterPro" id="IPR053005">
    <property type="entry name" value="Nuclear_Pos-Cytoskel_Interact"/>
</dbReference>
<sequence length="1594" mass="173605">MPSFLSEGPGGAKLPNLKTSSENGPTSTSLREQLKTLIDDKQKQLVLVGTLGQRFLSQQVELEERIQQMDEVENASEIGELGNGTDLRQKIEELAQTMQQWETENQQMWTTALTLGSRMTNGEELAGNNTVSDGGISFGTSFGEDISLPAEAGPSAAQSSRRARNIGLPRTNNVEFATEIGNHLTREIRRMHALLSERDKALQDMKEERDDLEKSLESLRAALREREASAEKFKDENWNLEFQLQEVRGKLVDAEAAMQRAEAEQKRTVKQLTTARETIDVHKNESERLQAALEDLKGRHETDVAHMRRTAAGLQREKSDLQTVLDELKTDLAKKSRSVPNRFNSPITPTETYDTPGENDVFMEGNSMRRKYDTSAMLTPRIPSRPSVIVTPSHPSNEVEALKQSLAHAHRQMSTLKNSINREKELKMEYRRKLNQEGIAVDWEDEDNPVEGSSHHSRSRTGTPSRGGKSARGRGTGKLSLAHLLGMAAAERALEGPDSPYRQQDDSAESLSQDIGLEDEEPSPFIDAKSSRPTSLDGMDPAFANVLRAIPSEDTINTSPAPPQSRTVSRRPRRGGAFKDQRPDSLVDVVPTALSAELGHDSGPGNDSINGTMIGAEDQFEDLLHAYRSNVETAEIGIQSEPEPITPALPIVQRSDVAIQSDPEPEARRVEAGSQADLQVPLISSLNASSVEKSILSVQTVKSIETVDASIQWEPLPLQTVSMSSQTDEIFVPSVSEVSTSTEPEPEHLDSSVSTDPLHVVDAYTQTTAMAFSHALIQTMSGPTSEARAQVDPLPISIHVPVIIEPRTSSQQIPLTISTSSDIVVPRLSSHGRSPVQRPVAMLFESDSEEAETEAEYVDARENEPTPSSSVQDFQSFRTTTPDDGESDSESIRTSTGVGIVYRTSPMGSRILRMRHDSQATTRVAASPPKPELREMAIQTDEWSPPPKSPVTAVNALSFHRVGSTQSTQFQYIPSSPIKATSSSLALTSNVAKPTTRDSVGTFGNIGTIRTQSISGGDQRPSMDSIVSRVDELPPSPGLSVPSPVAPVDKTRPPTMSLPPPPSMPPPTIPIKKGSVPPLRPTSPPPPELIQRATTPTFGRQGTLMVPPARVNRPSGGSMPPPQSTLRKPPSTSSFRSAANAAFRAGPRSGPPPTTFINAAGDRRDMSQTSLLSGSSVPSRHHSVSSSHSSERKIAQIVPQTPPNVSGGSTDPAVIHAITQTMIGEFLYKYTRRVVGKGHGDKRHKRFFWVHPYTKTLYWSSADPGASNAGESNAKSAYIDAVKSVLDPNPMPPGLHQYSIVVYTPQREMKFTAPTKERHDIWFRALSYLLDRPSTVPVASPAGGSMPASPMPSRQRASPGEDGVHRATPAMMASPSSVRSAVSNGSLDSWNLTPRARAQTHLSPPSVGRRAGTPAAEYLRTYSDASHRPFPDAQSPTKSIRSLQQRFEDALDDREDEDFETVDNHLPHLNSGEFEINTESSEAFEGLENVRACCDGEHDLNHLAKGPGHQHHHHHHHHANQAAIRPSSRMSSRPDPTSSRPVSPSAWSFRSRSGSQPSDGASLFSWGGGRDVSGKRSIRFGSKRSTKSSTPVPS</sequence>
<feature type="compositionally biased region" description="Acidic residues" evidence="2">
    <location>
        <begin position="846"/>
        <end position="857"/>
    </location>
</feature>
<feature type="region of interest" description="Disordered" evidence="2">
    <location>
        <begin position="1503"/>
        <end position="1594"/>
    </location>
</feature>
<dbReference type="Gene3D" id="1.10.287.1490">
    <property type="match status" value="1"/>
</dbReference>
<organism evidence="4 5">
    <name type="scientific">Hydnum rufescens UP504</name>
    <dbReference type="NCBI Taxonomy" id="1448309"/>
    <lineage>
        <taxon>Eukaryota</taxon>
        <taxon>Fungi</taxon>
        <taxon>Dikarya</taxon>
        <taxon>Basidiomycota</taxon>
        <taxon>Agaricomycotina</taxon>
        <taxon>Agaricomycetes</taxon>
        <taxon>Cantharellales</taxon>
        <taxon>Hydnaceae</taxon>
        <taxon>Hydnum</taxon>
    </lineage>
</organism>
<dbReference type="OrthoDB" id="2149224at2759"/>
<accession>A0A9P6B570</accession>